<accession>A0A6N7XET0</accession>
<proteinExistence type="predicted"/>
<dbReference type="InterPro" id="IPR007554">
    <property type="entry name" value="Glycerophosphate_synth"/>
</dbReference>
<dbReference type="SUPFAM" id="SSF53756">
    <property type="entry name" value="UDP-Glycosyltransferase/glycogen phosphorylase"/>
    <property type="match status" value="1"/>
</dbReference>
<organism evidence="1 2">
    <name type="scientific">Peptostreptococcus porci</name>
    <dbReference type="NCBI Taxonomy" id="2652282"/>
    <lineage>
        <taxon>Bacteria</taxon>
        <taxon>Bacillati</taxon>
        <taxon>Bacillota</taxon>
        <taxon>Clostridia</taxon>
        <taxon>Peptostreptococcales</taxon>
        <taxon>Peptostreptococcaceae</taxon>
        <taxon>Peptostreptococcus</taxon>
    </lineage>
</organism>
<gene>
    <name evidence="1" type="ORF">FYJ71_02360</name>
</gene>
<keyword evidence="2" id="KW-1185">Reference proteome</keyword>
<reference evidence="1 2" key="1">
    <citation type="submission" date="2019-08" db="EMBL/GenBank/DDBJ databases">
        <title>In-depth cultivation of the pig gut microbiome towards novel bacterial diversity and tailored functional studies.</title>
        <authorList>
            <person name="Wylensek D."/>
            <person name="Hitch T.C.A."/>
            <person name="Clavel T."/>
        </authorList>
    </citation>
    <scope>NUCLEOTIDE SEQUENCE [LARGE SCALE GENOMIC DNA]</scope>
    <source>
        <strain evidence="1 2">WCA-SAB-591-4A-A</strain>
    </source>
</reference>
<dbReference type="AlphaFoldDB" id="A0A6N7XET0"/>
<dbReference type="GO" id="GO:0047355">
    <property type="term" value="F:CDP-glycerol glycerophosphotransferase activity"/>
    <property type="evidence" value="ECO:0007669"/>
    <property type="project" value="InterPro"/>
</dbReference>
<dbReference type="EMBL" id="VUNE01000001">
    <property type="protein sequence ID" value="MST61817.1"/>
    <property type="molecule type" value="Genomic_DNA"/>
</dbReference>
<evidence type="ECO:0000313" key="1">
    <source>
        <dbReference type="EMBL" id="MST61817.1"/>
    </source>
</evidence>
<evidence type="ECO:0000313" key="2">
    <source>
        <dbReference type="Proteomes" id="UP000440713"/>
    </source>
</evidence>
<comment type="caution">
    <text evidence="1">The sequence shown here is derived from an EMBL/GenBank/DDBJ whole genome shotgun (WGS) entry which is preliminary data.</text>
</comment>
<dbReference type="GO" id="GO:0016020">
    <property type="term" value="C:membrane"/>
    <property type="evidence" value="ECO:0007669"/>
    <property type="project" value="InterPro"/>
</dbReference>
<dbReference type="Gene3D" id="3.40.50.12580">
    <property type="match status" value="1"/>
</dbReference>
<dbReference type="Proteomes" id="UP000440713">
    <property type="component" value="Unassembled WGS sequence"/>
</dbReference>
<dbReference type="InterPro" id="IPR043148">
    <property type="entry name" value="TagF_C"/>
</dbReference>
<protein>
    <submittedName>
        <fullName evidence="1">CDP-glycerol--poly(Glycerophosphate) glycerophosphotransferase</fullName>
    </submittedName>
</protein>
<name>A0A6N7XET0_9FIRM</name>
<dbReference type="RefSeq" id="WP_154537196.1">
    <property type="nucleotide sequence ID" value="NZ_VUNE01000001.1"/>
</dbReference>
<sequence>MGYLEKISRLSRQALEMTKYRKIAEKHRGKDKYKNMWLISERGIEAKDNGYVFFKYLRENHPEINAWFLIDSSHKKDYDKVKDLGNIIEYGSLEHKIAFFLSDVLISSHTGFLEPWNYKLFKLIFDRDNKKKFVFLQHGVILSDLSKYYNSSNKIDLFITTTKAEYESICQKNYGFDKGVVVQTGLARYDNLNEFNLKKQILLMPSWRMNIITPSYKKKGKGSDKVFSSSDYFKALNSLINNRTLIDLLESNGIDMIFYPHFEMQPYNHLYDINSDRIVIADREEYDVQTLLKESLMMITDISSVAFDFAYMKKPLVYYQKVPDDKYNKGYFDYIEDGFGEVILDEENLINTIESYFNNGFEMKDKYVKRVDESFNIRDNNNSQRIFNAIIDLIG</sequence>
<keyword evidence="1" id="KW-0808">Transferase</keyword>
<dbReference type="Pfam" id="PF04464">
    <property type="entry name" value="Glyphos_transf"/>
    <property type="match status" value="1"/>
</dbReference>